<dbReference type="Proteomes" id="UP000694419">
    <property type="component" value="Unplaced"/>
</dbReference>
<dbReference type="AlphaFoldDB" id="A0A8C3JE16"/>
<protein>
    <submittedName>
        <fullName evidence="3">Glutamate rich 6</fullName>
    </submittedName>
</protein>
<dbReference type="PANTHER" id="PTHR23093">
    <property type="entry name" value="SIMILAR TO CHROMOSOME 3 OPEN READING FRAME 20"/>
    <property type="match status" value="1"/>
</dbReference>
<evidence type="ECO:0000259" key="2">
    <source>
        <dbReference type="Pfam" id="PF14977"/>
    </source>
</evidence>
<feature type="region of interest" description="Disordered" evidence="1">
    <location>
        <begin position="124"/>
        <end position="155"/>
    </location>
</feature>
<feature type="compositionally biased region" description="Low complexity" evidence="1">
    <location>
        <begin position="139"/>
        <end position="149"/>
    </location>
</feature>
<evidence type="ECO:0000313" key="3">
    <source>
        <dbReference type="Ensembl" id="ENSCPGP00000006645.1"/>
    </source>
</evidence>
<reference evidence="3" key="2">
    <citation type="submission" date="2025-09" db="UniProtKB">
        <authorList>
            <consortium name="Ensembl"/>
        </authorList>
    </citation>
    <scope>IDENTIFICATION</scope>
</reference>
<dbReference type="Ensembl" id="ENSCPGT00000007309.1">
    <property type="protein sequence ID" value="ENSCPGP00000006645.1"/>
    <property type="gene ID" value="ENSCPGG00000004758.1"/>
</dbReference>
<evidence type="ECO:0000256" key="1">
    <source>
        <dbReference type="SAM" id="MobiDB-lite"/>
    </source>
</evidence>
<dbReference type="Pfam" id="PF14977">
    <property type="entry name" value="FAM194"/>
    <property type="match status" value="1"/>
</dbReference>
<dbReference type="InterPro" id="IPR029281">
    <property type="entry name" value="FAM194_C"/>
</dbReference>
<sequence>METPGSVEPVAMQKLPGISVSMQTETSWLHEHAYGKSSKNQVCSGNRLLTCMVVHSGWLFKEDFVKLFKKSLCTLPSIGLPTLLAYRPELSRDNIQIETEEDSAPCCEYCGGLLKRFPSFEDIGPPFQDRKTREDARSVPAAVDAPDAPGTKADRLPSKERAYQRYPFQPEMPTSPSYNFPAEVPGSQHQQCQPYPVHTNPSLCSLGSNQTGTISYLLSREPPSPKGWTLVVGAGLLSSILSFLFQSQVAKNELLEKYYKHGGKFLTMLPDGTAQLFYPSGNLAIIVARDKNQLICIVQEDKPSNAGIQAVFKSNGRNTCYYPNRAVWYVQGGQYLDQAGNRVRRWTWPNGIMSSGAHVPLSPIFISLNLYVGVRILGQDKITVSFLAMGQQAKFNVGTKVQVFLNDIGRLPPPVRLSEDELLLLAFRVRILHLFDRLRGCLNFPSNEQWDKIKPPAYLITQTLKILQLCTTSDISDELRSSVRAIVNAQV</sequence>
<feature type="domain" description="FAM194 C-terminal" evidence="2">
    <location>
        <begin position="252"/>
        <end position="453"/>
    </location>
</feature>
<feature type="compositionally biased region" description="Basic and acidic residues" evidence="1">
    <location>
        <begin position="128"/>
        <end position="137"/>
    </location>
</feature>
<keyword evidence="4" id="KW-1185">Reference proteome</keyword>
<accession>A0A8C3JE16</accession>
<dbReference type="PANTHER" id="PTHR23093:SF18">
    <property type="entry name" value="GLUTAMATE RICH 6"/>
    <property type="match status" value="1"/>
</dbReference>
<evidence type="ECO:0000313" key="4">
    <source>
        <dbReference type="Proteomes" id="UP000694419"/>
    </source>
</evidence>
<reference evidence="3" key="1">
    <citation type="submission" date="2025-08" db="UniProtKB">
        <authorList>
            <consortium name="Ensembl"/>
        </authorList>
    </citation>
    <scope>IDENTIFICATION</scope>
</reference>
<organism evidence="3 4">
    <name type="scientific">Calidris pygmaea</name>
    <name type="common">Spoon-billed sandpiper</name>
    <dbReference type="NCBI Taxonomy" id="425635"/>
    <lineage>
        <taxon>Eukaryota</taxon>
        <taxon>Metazoa</taxon>
        <taxon>Chordata</taxon>
        <taxon>Craniata</taxon>
        <taxon>Vertebrata</taxon>
        <taxon>Euteleostomi</taxon>
        <taxon>Archelosauria</taxon>
        <taxon>Archosauria</taxon>
        <taxon>Dinosauria</taxon>
        <taxon>Saurischia</taxon>
        <taxon>Theropoda</taxon>
        <taxon>Coelurosauria</taxon>
        <taxon>Aves</taxon>
        <taxon>Neognathae</taxon>
        <taxon>Neoaves</taxon>
        <taxon>Charadriiformes</taxon>
        <taxon>Scolopacidae</taxon>
        <taxon>Calidris</taxon>
    </lineage>
</organism>
<name>A0A8C3JE16_9CHAR</name>
<proteinExistence type="predicted"/>